<sequence>MILLHGVWMVGATMRWMAARLREAGFEPEVFGYHSILGGPAAAVPKLVSLLREKGPAHLVGHSLGGLVALEALAAKAVDMPVARVVCLGTPLCGSRAARVLARRSWTGIYLGRSASLLRQGCVTWPPGIEVGMVAGCVPRGFGALVARFEGAHDGTVSVEETRAPGLAGHVVVEASHTGLLVSRAAAAQVVGFLQTGRFPA</sequence>
<reference evidence="1 2" key="1">
    <citation type="submission" date="2019-03" db="EMBL/GenBank/DDBJ databases">
        <title>Luteimonas zhaokaii sp.nov., isolated from the rectal contents of Plateau pika in Yushu, Qinghai Province, China.</title>
        <authorList>
            <person name="Zhang G."/>
        </authorList>
    </citation>
    <scope>NUCLEOTIDE SEQUENCE [LARGE SCALE GENOMIC DNA]</scope>
    <source>
        <strain evidence="1 2">B9</strain>
    </source>
</reference>
<dbReference type="SUPFAM" id="SSF53474">
    <property type="entry name" value="alpha/beta-Hydrolases"/>
    <property type="match status" value="1"/>
</dbReference>
<dbReference type="PANTHER" id="PTHR37946">
    <property type="entry name" value="SLL1969 PROTEIN"/>
    <property type="match status" value="1"/>
</dbReference>
<evidence type="ECO:0000313" key="2">
    <source>
        <dbReference type="Proteomes" id="UP000294796"/>
    </source>
</evidence>
<dbReference type="EMBL" id="SMTF01000019">
    <property type="protein sequence ID" value="TDK20523.1"/>
    <property type="molecule type" value="Genomic_DNA"/>
</dbReference>
<dbReference type="Gene3D" id="3.40.50.1820">
    <property type="entry name" value="alpha/beta hydrolase"/>
    <property type="match status" value="1"/>
</dbReference>
<comment type="caution">
    <text evidence="1">The sequence shown here is derived from an EMBL/GenBank/DDBJ whole genome shotgun (WGS) entry which is preliminary data.</text>
</comment>
<dbReference type="PANTHER" id="PTHR37946:SF1">
    <property type="entry name" value="SLL1969 PROTEIN"/>
    <property type="match status" value="1"/>
</dbReference>
<keyword evidence="1" id="KW-0378">Hydrolase</keyword>
<gene>
    <name evidence="1" type="ORF">E2F46_16015</name>
</gene>
<name>A0A4V3ALA7_9GAMM</name>
<organism evidence="1 2">
    <name type="scientific">Luteimonas aestuarii</name>
    <dbReference type="NCBI Taxonomy" id="453837"/>
    <lineage>
        <taxon>Bacteria</taxon>
        <taxon>Pseudomonadati</taxon>
        <taxon>Pseudomonadota</taxon>
        <taxon>Gammaproteobacteria</taxon>
        <taxon>Lysobacterales</taxon>
        <taxon>Lysobacteraceae</taxon>
        <taxon>Luteimonas</taxon>
    </lineage>
</organism>
<proteinExistence type="predicted"/>
<dbReference type="AlphaFoldDB" id="A0A4V3ALA7"/>
<evidence type="ECO:0000313" key="1">
    <source>
        <dbReference type="EMBL" id="TDK20523.1"/>
    </source>
</evidence>
<dbReference type="InterPro" id="IPR029058">
    <property type="entry name" value="AB_hydrolase_fold"/>
</dbReference>
<dbReference type="Proteomes" id="UP000294796">
    <property type="component" value="Unassembled WGS sequence"/>
</dbReference>
<keyword evidence="2" id="KW-1185">Reference proteome</keyword>
<dbReference type="OrthoDB" id="556502at2"/>
<accession>A0A4V3ALA7</accession>
<dbReference type="GO" id="GO:0016787">
    <property type="term" value="F:hydrolase activity"/>
    <property type="evidence" value="ECO:0007669"/>
    <property type="project" value="UniProtKB-KW"/>
</dbReference>
<protein>
    <submittedName>
        <fullName evidence="1">Alpha/beta hydrolase</fullName>
    </submittedName>
</protein>